<accession>A0A1V0SHU8</accession>
<reference evidence="1" key="1">
    <citation type="journal article" date="2017" name="Science">
        <title>Giant viruses with an expanded complement of translation system components.</title>
        <authorList>
            <person name="Schulz F."/>
            <person name="Yutin N."/>
            <person name="Ivanova N.N."/>
            <person name="Ortega D.R."/>
            <person name="Lee T.K."/>
            <person name="Vierheilig J."/>
            <person name="Daims H."/>
            <person name="Horn M."/>
            <person name="Wagner M."/>
            <person name="Jensen G.J."/>
            <person name="Kyrpides N.C."/>
            <person name="Koonin E.V."/>
            <person name="Woyke T."/>
        </authorList>
    </citation>
    <scope>NUCLEOTIDE SEQUENCE</scope>
    <source>
        <strain evidence="1">KNV1</strain>
    </source>
</reference>
<proteinExistence type="predicted"/>
<keyword evidence="1" id="KW-0132">Cell division</keyword>
<keyword evidence="1" id="KW-0131">Cell cycle</keyword>
<evidence type="ECO:0000313" key="1">
    <source>
        <dbReference type="EMBL" id="ARF11283.1"/>
    </source>
</evidence>
<dbReference type="InterPro" id="IPR009772">
    <property type="entry name" value="CDC123"/>
</dbReference>
<dbReference type="GO" id="GO:0051301">
    <property type="term" value="P:cell division"/>
    <property type="evidence" value="ECO:0007669"/>
    <property type="project" value="UniProtKB-KW"/>
</dbReference>
<organism evidence="1">
    <name type="scientific">Klosneuvirus KNV1</name>
    <dbReference type="NCBI Taxonomy" id="1977640"/>
    <lineage>
        <taxon>Viruses</taxon>
        <taxon>Varidnaviria</taxon>
        <taxon>Bamfordvirae</taxon>
        <taxon>Nucleocytoviricota</taxon>
        <taxon>Megaviricetes</taxon>
        <taxon>Imitervirales</taxon>
        <taxon>Mimiviridae</taxon>
        <taxon>Klosneuvirinae</taxon>
        <taxon>Klosneuvirus</taxon>
    </lineage>
</organism>
<protein>
    <submittedName>
        <fullName evidence="1">Cell division cycle 123 protein</fullName>
    </submittedName>
</protein>
<sequence length="282" mass="33092">MSIIIQKTNSETLDHNQVNNNNLNKDPDDFDAQNKDYSTELKKTHLSSYSDLIHYPIKFTYEITPTEVRYLKQACQIGIITGNWPSIYEEEMNEILERLKKNWIEGQFFIRFDSGSPKDGTVEFPITNPESLIMALITSKRALSALDFGYNKIYFMDFDPDFDSTKEVRVFIKNKKVTCISQYNWYKPGYFNKFGEETLQKIAQNIINEIENNLIPLICDKINTNSFTIDYLVKEDLTLKIIELNSFGYWLASGSCLFNWNTDRDILYDKQNQKNVYFRILV</sequence>
<dbReference type="EMBL" id="KY684108">
    <property type="protein sequence ID" value="ARF11283.1"/>
    <property type="molecule type" value="Genomic_DNA"/>
</dbReference>
<name>A0A1V0SHU8_9VIRU</name>
<dbReference type="Pfam" id="PF07065">
    <property type="entry name" value="D123"/>
    <property type="match status" value="1"/>
</dbReference>
<gene>
    <name evidence="1" type="ORF">Klosneuvirus_1_140</name>
</gene>